<accession>A0A1H9U3K0</accession>
<dbReference type="RefSeq" id="WP_075001176.1">
    <property type="nucleotide sequence ID" value="NZ_FOGO01000007.1"/>
</dbReference>
<sequence length="234" mass="25339">MHTHTTDDGYDWPTCGACARPLWEQELGRIACRPCEDKTRTRLAAIPGLFTHANTTAALMRGTVGKQGNVSGSRTPPIPPDVRVLNLVAPGGAATRLAAIEDAWRQALGWTMAPWRGNARQAVPEHVRFLVNNLPWAVDAYESVGQDVEEVRQLHAELGAALDPTKRAGRVKVGLCPIAYDDGTQCGAQLTASTGSPRIRCGDCGSEWPDMAAWRELRLAQEAATRDHHMEAAA</sequence>
<dbReference type="Proteomes" id="UP000182841">
    <property type="component" value="Unassembled WGS sequence"/>
</dbReference>
<evidence type="ECO:0000313" key="1">
    <source>
        <dbReference type="EMBL" id="SES03653.1"/>
    </source>
</evidence>
<evidence type="ECO:0000313" key="2">
    <source>
        <dbReference type="Proteomes" id="UP000182841"/>
    </source>
</evidence>
<proteinExistence type="predicted"/>
<name>A0A1H9U3K0_9ACTN</name>
<protein>
    <submittedName>
        <fullName evidence="1">Uncharacterized protein</fullName>
    </submittedName>
</protein>
<dbReference type="EMBL" id="FOGO01000007">
    <property type="protein sequence ID" value="SES03653.1"/>
    <property type="molecule type" value="Genomic_DNA"/>
</dbReference>
<keyword evidence="2" id="KW-1185">Reference proteome</keyword>
<gene>
    <name evidence="1" type="ORF">SAMN05421870_107257</name>
</gene>
<dbReference type="OrthoDB" id="4151592at2"/>
<reference evidence="2" key="1">
    <citation type="submission" date="2016-10" db="EMBL/GenBank/DDBJ databases">
        <authorList>
            <person name="Varghese N."/>
            <person name="Submissions S."/>
        </authorList>
    </citation>
    <scope>NUCLEOTIDE SEQUENCE [LARGE SCALE GENOMIC DNA]</scope>
    <source>
        <strain evidence="2">CGMCC 4.6825</strain>
    </source>
</reference>
<organism evidence="1 2">
    <name type="scientific">Streptomyces qinglanensis</name>
    <dbReference type="NCBI Taxonomy" id="943816"/>
    <lineage>
        <taxon>Bacteria</taxon>
        <taxon>Bacillati</taxon>
        <taxon>Actinomycetota</taxon>
        <taxon>Actinomycetes</taxon>
        <taxon>Kitasatosporales</taxon>
        <taxon>Streptomycetaceae</taxon>
        <taxon>Streptomyces</taxon>
    </lineage>
</organism>
<dbReference type="AlphaFoldDB" id="A0A1H9U3K0"/>